<dbReference type="EC" id="2.1.1.37" evidence="2"/>
<dbReference type="Gene3D" id="3.40.50.150">
    <property type="entry name" value="Vaccinia Virus protein VP39"/>
    <property type="match status" value="1"/>
</dbReference>
<keyword evidence="8" id="KW-0539">Nucleus</keyword>
<evidence type="ECO:0000256" key="6">
    <source>
        <dbReference type="ARBA" id="ARBA00022737"/>
    </source>
</evidence>
<comment type="caution">
    <text evidence="13">The sequence shown here is derived from an EMBL/GenBank/DDBJ whole genome shotgun (WGS) entry which is preliminary data.</text>
</comment>
<dbReference type="GO" id="GO:0003677">
    <property type="term" value="F:DNA binding"/>
    <property type="evidence" value="ECO:0007669"/>
    <property type="project" value="UniProtKB-KW"/>
</dbReference>
<protein>
    <recommendedName>
        <fullName evidence="2">DNA (cytosine-5-)-methyltransferase</fullName>
        <ecNumber evidence="2">2.1.1.37</ecNumber>
    </recommendedName>
</protein>
<dbReference type="PANTHER" id="PTHR10629:SF52">
    <property type="entry name" value="DNA (CYTOSINE-5)-METHYLTRANSFERASE 1"/>
    <property type="match status" value="1"/>
</dbReference>
<dbReference type="InterPro" id="IPR043151">
    <property type="entry name" value="BAH_sf"/>
</dbReference>
<evidence type="ECO:0000256" key="4">
    <source>
        <dbReference type="ARBA" id="ARBA00022679"/>
    </source>
</evidence>
<dbReference type="SUPFAM" id="SSF53335">
    <property type="entry name" value="S-adenosyl-L-methionine-dependent methyltransferases"/>
    <property type="match status" value="1"/>
</dbReference>
<gene>
    <name evidence="13" type="ORF">EDB92DRAFT_1944891</name>
</gene>
<dbReference type="PRINTS" id="PR00105">
    <property type="entry name" value="C5METTRFRASE"/>
</dbReference>
<name>A0AAD4LIZ1_9AGAM</name>
<evidence type="ECO:0000256" key="1">
    <source>
        <dbReference type="ARBA" id="ARBA00004123"/>
    </source>
</evidence>
<dbReference type="PANTHER" id="PTHR10629">
    <property type="entry name" value="CYTOSINE-SPECIFIC METHYLTRANSFERASE"/>
    <property type="match status" value="1"/>
</dbReference>
<accession>A0AAD4LIZ1</accession>
<keyword evidence="5 9" id="KW-0949">S-adenosyl-L-methionine</keyword>
<feature type="region of interest" description="Disordered" evidence="11">
    <location>
        <begin position="109"/>
        <end position="128"/>
    </location>
</feature>
<evidence type="ECO:0000256" key="2">
    <source>
        <dbReference type="ARBA" id="ARBA00011975"/>
    </source>
</evidence>
<evidence type="ECO:0000256" key="7">
    <source>
        <dbReference type="ARBA" id="ARBA00023125"/>
    </source>
</evidence>
<evidence type="ECO:0000256" key="10">
    <source>
        <dbReference type="RuleBase" id="RU000416"/>
    </source>
</evidence>
<reference evidence="13" key="1">
    <citation type="submission" date="2022-01" db="EMBL/GenBank/DDBJ databases">
        <title>Comparative genomics reveals a dynamic genome evolution in the ectomycorrhizal milk-cap (Lactarius) mushrooms.</title>
        <authorList>
            <consortium name="DOE Joint Genome Institute"/>
            <person name="Lebreton A."/>
            <person name="Tang N."/>
            <person name="Kuo A."/>
            <person name="LaButti K."/>
            <person name="Drula E."/>
            <person name="Barry K."/>
            <person name="Clum A."/>
            <person name="Lipzen A."/>
            <person name="Mousain D."/>
            <person name="Ng V."/>
            <person name="Wang R."/>
            <person name="Wang X."/>
            <person name="Dai Y."/>
            <person name="Henrissat B."/>
            <person name="Grigoriev I.V."/>
            <person name="Guerin-Laguette A."/>
            <person name="Yu F."/>
            <person name="Martin F.M."/>
        </authorList>
    </citation>
    <scope>NUCLEOTIDE SEQUENCE</scope>
    <source>
        <strain evidence="13">QP</strain>
    </source>
</reference>
<comment type="similarity">
    <text evidence="9 10">Belongs to the class I-like SAM-binding methyltransferase superfamily. C5-methyltransferase family.</text>
</comment>
<keyword evidence="4 9" id="KW-0808">Transferase</keyword>
<dbReference type="NCBIfam" id="TIGR00675">
    <property type="entry name" value="dcm"/>
    <property type="match status" value="1"/>
</dbReference>
<dbReference type="EMBL" id="JAKELL010000020">
    <property type="protein sequence ID" value="KAH8992939.1"/>
    <property type="molecule type" value="Genomic_DNA"/>
</dbReference>
<dbReference type="Gene3D" id="3.90.120.10">
    <property type="entry name" value="DNA Methylase, subunit A, domain 2"/>
    <property type="match status" value="1"/>
</dbReference>
<keyword evidence="6" id="KW-0677">Repeat</keyword>
<evidence type="ECO:0000256" key="11">
    <source>
        <dbReference type="SAM" id="MobiDB-lite"/>
    </source>
</evidence>
<feature type="compositionally biased region" description="Acidic residues" evidence="11">
    <location>
        <begin position="183"/>
        <end position="204"/>
    </location>
</feature>
<dbReference type="Gene3D" id="2.30.30.490">
    <property type="match status" value="2"/>
</dbReference>
<dbReference type="InterPro" id="IPR001025">
    <property type="entry name" value="BAH_dom"/>
</dbReference>
<feature type="region of interest" description="Disordered" evidence="11">
    <location>
        <begin position="172"/>
        <end position="204"/>
    </location>
</feature>
<dbReference type="InterPro" id="IPR050390">
    <property type="entry name" value="C5-Methyltransferase"/>
</dbReference>
<feature type="compositionally biased region" description="Acidic residues" evidence="11">
    <location>
        <begin position="110"/>
        <end position="125"/>
    </location>
</feature>
<evidence type="ECO:0000313" key="14">
    <source>
        <dbReference type="Proteomes" id="UP001201163"/>
    </source>
</evidence>
<evidence type="ECO:0000256" key="3">
    <source>
        <dbReference type="ARBA" id="ARBA00022603"/>
    </source>
</evidence>
<organism evidence="13 14">
    <name type="scientific">Lactarius akahatsu</name>
    <dbReference type="NCBI Taxonomy" id="416441"/>
    <lineage>
        <taxon>Eukaryota</taxon>
        <taxon>Fungi</taxon>
        <taxon>Dikarya</taxon>
        <taxon>Basidiomycota</taxon>
        <taxon>Agaricomycotina</taxon>
        <taxon>Agaricomycetes</taxon>
        <taxon>Russulales</taxon>
        <taxon>Russulaceae</taxon>
        <taxon>Lactarius</taxon>
    </lineage>
</organism>
<dbReference type="GO" id="GO:0044027">
    <property type="term" value="P:negative regulation of gene expression via chromosomal CpG island methylation"/>
    <property type="evidence" value="ECO:0007669"/>
    <property type="project" value="TreeGrafter"/>
</dbReference>
<dbReference type="Pfam" id="PF00145">
    <property type="entry name" value="DNA_methylase"/>
    <property type="match status" value="1"/>
</dbReference>
<evidence type="ECO:0000313" key="13">
    <source>
        <dbReference type="EMBL" id="KAH8992939.1"/>
    </source>
</evidence>
<feature type="compositionally biased region" description="Basic and acidic residues" evidence="11">
    <location>
        <begin position="59"/>
        <end position="68"/>
    </location>
</feature>
<dbReference type="PROSITE" id="PS51038">
    <property type="entry name" value="BAH"/>
    <property type="match status" value="1"/>
</dbReference>
<dbReference type="GO" id="GO:0032259">
    <property type="term" value="P:methylation"/>
    <property type="evidence" value="ECO:0007669"/>
    <property type="project" value="UniProtKB-KW"/>
</dbReference>
<dbReference type="InterPro" id="IPR022702">
    <property type="entry name" value="Cytosine_MeTrfase1_RFD"/>
</dbReference>
<comment type="subcellular location">
    <subcellularLocation>
        <location evidence="1">Nucleus</location>
    </subcellularLocation>
</comment>
<dbReference type="Proteomes" id="UP001201163">
    <property type="component" value="Unassembled WGS sequence"/>
</dbReference>
<keyword evidence="14" id="KW-1185">Reference proteome</keyword>
<dbReference type="GO" id="GO:0003886">
    <property type="term" value="F:DNA (cytosine-5-)-methyltransferase activity"/>
    <property type="evidence" value="ECO:0007669"/>
    <property type="project" value="UniProtKB-EC"/>
</dbReference>
<dbReference type="GO" id="GO:0005634">
    <property type="term" value="C:nucleus"/>
    <property type="evidence" value="ECO:0007669"/>
    <property type="project" value="UniProtKB-SubCell"/>
</dbReference>
<evidence type="ECO:0000256" key="9">
    <source>
        <dbReference type="PROSITE-ProRule" id="PRU01016"/>
    </source>
</evidence>
<keyword evidence="7" id="KW-0238">DNA-binding</keyword>
<evidence type="ECO:0000256" key="8">
    <source>
        <dbReference type="ARBA" id="ARBA00023242"/>
    </source>
</evidence>
<evidence type="ECO:0000256" key="5">
    <source>
        <dbReference type="ARBA" id="ARBA00022691"/>
    </source>
</evidence>
<dbReference type="InterPro" id="IPR029063">
    <property type="entry name" value="SAM-dependent_MTases_sf"/>
</dbReference>
<evidence type="ECO:0000259" key="12">
    <source>
        <dbReference type="PROSITE" id="PS51038"/>
    </source>
</evidence>
<feature type="domain" description="BAH" evidence="12">
    <location>
        <begin position="481"/>
        <end position="614"/>
    </location>
</feature>
<keyword evidence="3 9" id="KW-0489">Methyltransferase</keyword>
<dbReference type="GO" id="GO:0003682">
    <property type="term" value="F:chromatin binding"/>
    <property type="evidence" value="ECO:0007669"/>
    <property type="project" value="InterPro"/>
</dbReference>
<sequence length="1289" mass="144116">MVPGAESTQRPRRPTAFEVSFPNELSGDKDDGEEGEEDEDALNEGDNEQVSRRGKRKHDSTARSDGRPAKRSNHRPLPCLVEEDEEKEMYYTPRPDELSESAPDIAFLLGEDDAPNPAGEGDDGGEVDKKPVRVLHDWSVFDACPRPKKRGELALHMLPLDALDTPSSGCAPEGAGVAGPLFENDEDAGQEDDGDYDDDGEGEDEAKAVSVRLRLGALLRYTIDYTKSDDPIFIETTTAWYILGVPAREYRAHYGPFFRAHKIAQALVCALVCDPDMSLEAFVSELEASVCTCTPRDLQDAIPAIHAALDTLDEPTYRALRGAPLLQLILDVPGSERGAASLPMRRTHMRQGQGPRVLSRRAPFRLLPTTMGNLDLAVLRPENQRPTHVTPRIAELATGLFREQLVVLGRRPSATRRRMGGGGLDGNSREEWSSLRRAIAMALCPEGTQSVEAPTRWRVHPRQPFMHCVGLVDVRGQVPKALFKVGDVVLVPIGEDETKRGHVPVPLPLTPDATPRDSRLSDYFWFGRIVHINGQDERVHIQWFDYAPNTFLDDIGDPRELFLTPLCDTLPLVALCGTVPVADFSARASVPDDYDGYFFRFVYDKTDASFSEPLPTPPHADPPYNCTVCARREEEEIEAHGRVVRRAGGVAGVAVHGTTFHVGDFALLVGVFTSDPVWVKLQLLGRVSDLADLLPPDELRDERHLFFTDEFEEAPVENLLAQCYVLHHDLIFDMDLWATLGPAHFYYRYRFAQRRPASWDERVPLAEDAGVGCSTCAFALQTRLAEAVAFEEEAQARKLRVLDVFAGAGAMSLGMESATSGMKTTHAIELGPSAARTFRRNSPGTIVYNQCANEVLRYAVKSHRGLLVDDDVPKDIYDNSPLPPPPRPGDIDVIVAGFPCQPHSQLNMFQKANDVKSNLILNLLSWVDFLDPPYCVFENVRGFLSYNLRAVQLDEHRTAGGISMGGLKFLVHAMLAMNYQVRFCLLQAAHYGTPQTRVRFFLLAARRGHPLPSAPQPTHDFPRTHRLEVHFPNGDIARAVHAEAGTAPFRFVSIDDAISDLPRFDWKNPSLNRLSAQKRAEARERAERVPALRCDQTKKHIGFEGPVSGAGLRYHHAPRTSFQAWCRRRRTEDLQHFTRALKPATVERVVNIPLIARADYRSLEKEHWEWQFSDPASAIARKGFRPGLYGRLDKDFVFQTTVTNVEPTAKQSRVLNPYCHRMVTVRELARSQGFPDSFVFHSINDDVVTMHRQIGNAVPWPVAAAIGRELREARLKKWRKDRQDAMVIE</sequence>
<proteinExistence type="inferred from homology"/>
<feature type="active site" evidence="9">
    <location>
        <position position="900"/>
    </location>
</feature>
<feature type="compositionally biased region" description="Acidic residues" evidence="11">
    <location>
        <begin position="30"/>
        <end position="47"/>
    </location>
</feature>
<dbReference type="PROSITE" id="PS51679">
    <property type="entry name" value="SAM_MT_C5"/>
    <property type="match status" value="1"/>
</dbReference>
<dbReference type="InterPro" id="IPR001525">
    <property type="entry name" value="C5_MeTfrase"/>
</dbReference>
<dbReference type="Pfam" id="PF12047">
    <property type="entry name" value="DNMT1-RFD"/>
    <property type="match status" value="1"/>
</dbReference>
<feature type="region of interest" description="Disordered" evidence="11">
    <location>
        <begin position="1"/>
        <end position="103"/>
    </location>
</feature>